<dbReference type="Proteomes" id="UP001153954">
    <property type="component" value="Unassembled WGS sequence"/>
</dbReference>
<evidence type="ECO:0000313" key="2">
    <source>
        <dbReference type="EMBL" id="CAH2099652.1"/>
    </source>
</evidence>
<feature type="region of interest" description="Disordered" evidence="1">
    <location>
        <begin position="95"/>
        <end position="115"/>
    </location>
</feature>
<name>A0AAU9UP51_EUPED</name>
<protein>
    <submittedName>
        <fullName evidence="2">Uncharacterized protein</fullName>
    </submittedName>
</protein>
<keyword evidence="3" id="KW-1185">Reference proteome</keyword>
<organism evidence="2 3">
    <name type="scientific">Euphydryas editha</name>
    <name type="common">Edith's checkerspot</name>
    <dbReference type="NCBI Taxonomy" id="104508"/>
    <lineage>
        <taxon>Eukaryota</taxon>
        <taxon>Metazoa</taxon>
        <taxon>Ecdysozoa</taxon>
        <taxon>Arthropoda</taxon>
        <taxon>Hexapoda</taxon>
        <taxon>Insecta</taxon>
        <taxon>Pterygota</taxon>
        <taxon>Neoptera</taxon>
        <taxon>Endopterygota</taxon>
        <taxon>Lepidoptera</taxon>
        <taxon>Glossata</taxon>
        <taxon>Ditrysia</taxon>
        <taxon>Papilionoidea</taxon>
        <taxon>Nymphalidae</taxon>
        <taxon>Nymphalinae</taxon>
        <taxon>Euphydryas</taxon>
    </lineage>
</organism>
<comment type="caution">
    <text evidence="2">The sequence shown here is derived from an EMBL/GenBank/DDBJ whole genome shotgun (WGS) entry which is preliminary data.</text>
</comment>
<dbReference type="AlphaFoldDB" id="A0AAU9UP51"/>
<gene>
    <name evidence="2" type="ORF">EEDITHA_LOCUS14602</name>
</gene>
<dbReference type="EMBL" id="CAKOGL010000022">
    <property type="protein sequence ID" value="CAH2099652.1"/>
    <property type="molecule type" value="Genomic_DNA"/>
</dbReference>
<sequence length="146" mass="16065">MKSYSILSICCIASFLVPHQEEVLGQTLYPMYGGEPIPYDNHDDDLGLLLTVLLLAARNSNGANCNCCDCCNCGSGKKSMPIPYPIPIPTNNPVINNRRSEYTDNGTNKKKYSNSTLKQSPMPLVNYTLTYVPVPVGSDSVEYYDS</sequence>
<reference evidence="2" key="1">
    <citation type="submission" date="2022-03" db="EMBL/GenBank/DDBJ databases">
        <authorList>
            <person name="Tunstrom K."/>
        </authorList>
    </citation>
    <scope>NUCLEOTIDE SEQUENCE</scope>
</reference>
<accession>A0AAU9UP51</accession>
<evidence type="ECO:0000313" key="3">
    <source>
        <dbReference type="Proteomes" id="UP001153954"/>
    </source>
</evidence>
<proteinExistence type="predicted"/>
<evidence type="ECO:0000256" key="1">
    <source>
        <dbReference type="SAM" id="MobiDB-lite"/>
    </source>
</evidence>